<feature type="region of interest" description="Disordered" evidence="4">
    <location>
        <begin position="790"/>
        <end position="871"/>
    </location>
</feature>
<dbReference type="GO" id="GO:0005634">
    <property type="term" value="C:nucleus"/>
    <property type="evidence" value="ECO:0007669"/>
    <property type="project" value="UniProtKB-SubCell"/>
</dbReference>
<dbReference type="InterPro" id="IPR051579">
    <property type="entry name" value="DDR_Transcriptional_Reg"/>
</dbReference>
<feature type="compositionally biased region" description="Polar residues" evidence="4">
    <location>
        <begin position="23"/>
        <end position="36"/>
    </location>
</feature>
<dbReference type="Gene3D" id="3.40.50.10190">
    <property type="entry name" value="BRCT domain"/>
    <property type="match status" value="2"/>
</dbReference>
<feature type="compositionally biased region" description="Polar residues" evidence="4">
    <location>
        <begin position="1018"/>
        <end position="1031"/>
    </location>
</feature>
<feature type="compositionally biased region" description="Basic residues" evidence="4">
    <location>
        <begin position="799"/>
        <end position="812"/>
    </location>
</feature>
<keyword evidence="2" id="KW-0227">DNA damage</keyword>
<dbReference type="GO" id="GO:0006974">
    <property type="term" value="P:DNA damage response"/>
    <property type="evidence" value="ECO:0007669"/>
    <property type="project" value="UniProtKB-KW"/>
</dbReference>
<evidence type="ECO:0000256" key="3">
    <source>
        <dbReference type="ARBA" id="ARBA00023242"/>
    </source>
</evidence>
<evidence type="ECO:0000313" key="6">
    <source>
        <dbReference type="EMBL" id="RVX21936.1"/>
    </source>
</evidence>
<feature type="region of interest" description="Disordered" evidence="4">
    <location>
        <begin position="953"/>
        <end position="1031"/>
    </location>
</feature>
<feature type="region of interest" description="Disordered" evidence="4">
    <location>
        <begin position="486"/>
        <end position="508"/>
    </location>
</feature>
<gene>
    <name evidence="6" type="primary">PAXIP1_1</name>
    <name evidence="6" type="ORF">CK203_001446</name>
</gene>
<dbReference type="InterPro" id="IPR001357">
    <property type="entry name" value="BRCT_dom"/>
</dbReference>
<feature type="compositionally biased region" description="Basic and acidic residues" evidence="4">
    <location>
        <begin position="976"/>
        <end position="990"/>
    </location>
</feature>
<feature type="region of interest" description="Disordered" evidence="4">
    <location>
        <begin position="1"/>
        <end position="36"/>
    </location>
</feature>
<dbReference type="PROSITE" id="PS50172">
    <property type="entry name" value="BRCT"/>
    <property type="match status" value="1"/>
</dbReference>
<feature type="region of interest" description="Disordered" evidence="4">
    <location>
        <begin position="182"/>
        <end position="201"/>
    </location>
</feature>
<evidence type="ECO:0000256" key="4">
    <source>
        <dbReference type="SAM" id="MobiDB-lite"/>
    </source>
</evidence>
<dbReference type="SUPFAM" id="SSF52113">
    <property type="entry name" value="BRCT domain"/>
    <property type="match status" value="1"/>
</dbReference>
<evidence type="ECO:0000313" key="7">
    <source>
        <dbReference type="Proteomes" id="UP000288805"/>
    </source>
</evidence>
<dbReference type="CDD" id="cd17744">
    <property type="entry name" value="BRCT_MDC1_rpt1"/>
    <property type="match status" value="1"/>
</dbReference>
<comment type="caution">
    <text evidence="6">The sequence shown here is derived from an EMBL/GenBank/DDBJ whole genome shotgun (WGS) entry which is preliminary data.</text>
</comment>
<feature type="region of interest" description="Disordered" evidence="4">
    <location>
        <begin position="429"/>
        <end position="451"/>
    </location>
</feature>
<comment type="subcellular location">
    <subcellularLocation>
        <location evidence="1">Nucleus</location>
    </subcellularLocation>
</comment>
<feature type="compositionally biased region" description="Basic and acidic residues" evidence="4">
    <location>
        <begin position="813"/>
        <end position="827"/>
    </location>
</feature>
<feature type="compositionally biased region" description="Basic and acidic residues" evidence="4">
    <location>
        <begin position="681"/>
        <end position="692"/>
    </location>
</feature>
<dbReference type="InterPro" id="IPR036420">
    <property type="entry name" value="BRCT_dom_sf"/>
</dbReference>
<dbReference type="Pfam" id="PF16770">
    <property type="entry name" value="RTT107_BRCT_5"/>
    <property type="match status" value="1"/>
</dbReference>
<feature type="compositionally biased region" description="Polar residues" evidence="4">
    <location>
        <begin position="828"/>
        <end position="838"/>
    </location>
</feature>
<accession>A0A438KL50</accession>
<dbReference type="PANTHER" id="PTHR23196">
    <property type="entry name" value="PAX TRANSCRIPTION ACTIVATION DOMAIN INTERACTING PROTEIN"/>
    <property type="match status" value="1"/>
</dbReference>
<evidence type="ECO:0000256" key="1">
    <source>
        <dbReference type="ARBA" id="ARBA00004123"/>
    </source>
</evidence>
<feature type="compositionally biased region" description="Basic and acidic residues" evidence="4">
    <location>
        <begin position="839"/>
        <end position="850"/>
    </location>
</feature>
<feature type="region of interest" description="Disordered" evidence="4">
    <location>
        <begin position="616"/>
        <end position="734"/>
    </location>
</feature>
<dbReference type="Pfam" id="PF16589">
    <property type="entry name" value="BRCT_2"/>
    <property type="match status" value="1"/>
</dbReference>
<dbReference type="EMBL" id="QGNW01000004">
    <property type="protein sequence ID" value="RVX21936.1"/>
    <property type="molecule type" value="Genomic_DNA"/>
</dbReference>
<evidence type="ECO:0000256" key="2">
    <source>
        <dbReference type="ARBA" id="ARBA00022763"/>
    </source>
</evidence>
<feature type="compositionally biased region" description="Polar residues" evidence="4">
    <location>
        <begin position="698"/>
        <end position="720"/>
    </location>
</feature>
<name>A0A438KL50_VITVI</name>
<evidence type="ECO:0000259" key="5">
    <source>
        <dbReference type="PROSITE" id="PS50172"/>
    </source>
</evidence>
<proteinExistence type="predicted"/>
<feature type="compositionally biased region" description="Low complexity" evidence="4">
    <location>
        <begin position="429"/>
        <end position="438"/>
    </location>
</feature>
<protein>
    <submittedName>
        <fullName evidence="6">PAX-interacting protein 1</fullName>
    </submittedName>
</protein>
<dbReference type="CDD" id="cd18432">
    <property type="entry name" value="BRCT_PAXIP1_rpt6_like"/>
    <property type="match status" value="1"/>
</dbReference>
<feature type="compositionally biased region" description="Acidic residues" evidence="4">
    <location>
        <begin position="1"/>
        <end position="13"/>
    </location>
</feature>
<feature type="domain" description="BRCT" evidence="5">
    <location>
        <begin position="1077"/>
        <end position="1166"/>
    </location>
</feature>
<dbReference type="Proteomes" id="UP000288805">
    <property type="component" value="Unassembled WGS sequence"/>
</dbReference>
<feature type="compositionally biased region" description="Basic and acidic residues" evidence="4">
    <location>
        <begin position="494"/>
        <end position="508"/>
    </location>
</feature>
<organism evidence="6 7">
    <name type="scientific">Vitis vinifera</name>
    <name type="common">Grape</name>
    <dbReference type="NCBI Taxonomy" id="29760"/>
    <lineage>
        <taxon>Eukaryota</taxon>
        <taxon>Viridiplantae</taxon>
        <taxon>Streptophyta</taxon>
        <taxon>Embryophyta</taxon>
        <taxon>Tracheophyta</taxon>
        <taxon>Spermatophyta</taxon>
        <taxon>Magnoliopsida</taxon>
        <taxon>eudicotyledons</taxon>
        <taxon>Gunneridae</taxon>
        <taxon>Pentapetalae</taxon>
        <taxon>rosids</taxon>
        <taxon>Vitales</taxon>
        <taxon>Vitaceae</taxon>
        <taxon>Viteae</taxon>
        <taxon>Vitis</taxon>
    </lineage>
</organism>
<sequence>MGSLGDSDDEIDDTQPLADISDSETQNFDALSSPSSLSGARQVPWLGRMPGCVVEAHGPGSIHGAGCGCCDQHLNFGPPQRVRRARPWKFPRYANETMELVPLFCVVHLLGEKIKDWNADAVQFLQNTVPFDDTVPLEDAFETQLVNLGGETQVLDDPDCTENIRTQLLDGFDDEVVIESDGEGTDRTEVLSDNDDLSDDNSVRSIGVFPVDKENVHHVSACEQGEKGSLLEPHPLIGEQCNAEHNVSTVTPLEQGTLEPEPGSVPRGFTSVRAAALRASGLAARAMTLNGTKSGPLEQNDEENKISSIRGQSAVGAEVAPENCFGEYTEGLRNETKCRVSRSTVRKLFTEDTFAEKSRSTNNIHSNDEGTDLSQLLACGNKSAGLSYVDSQEPEEASQANALDFVDRFLQVNMLEFDQEVDHGKTTKTKSITVSSAKGPQSLAKASNHRNTVGQSEIFDWDDNREDEGGGEFFCHRKEELFDHKHHGRISSSEPRKTRQADLKGSQVDEFRNKEEKLKIHHKIMNFVHSEPRLVRPNSKENDKIFQDDNMKIKKNLANELDEQLNAESSGGEFEATGADMDVPDMLNVGFDTQMAAEAMEALFYGSSLNNGDVHEACQGNHNSKGLPKRKRKNSACTKEDSFQKRAHPLDSGVITRQSKKMKGIGARLSKESSGCARSKNVREQIDVEPVKAKPKQTKSNSQERFASRGSENVGKNPSKVTRKRKAEGTLERSHIDEVEGCHGLATSHSLISVKKRGLQEELGTFTPVACRTRHRMVVNQFERAKIASNDSGEEINNRRKAGPLKDRRKRSKAVDACKVSGDKERLSTSGSNGSGKLQSDKPSHHEQSDSKLTAISNGGKMDALSCPKQSRTHRNLLGRANSITDLDGPPKPFVGQEAIELFIPRQTRSKSKARGTFSGFDMKRKIQSSSNASLGLSSLDQNSEGILLKQSLDEPGAGDAMLNRSSVNLNRKKISRDPTGERASKHSEANSDVDPSSPAEGREGNAGSKEMCKPSGSVCTTPVNSVTPTNAASPVCMGNEYVKQSCKKNLRTSLLKEINNLTDTGPGPTSAVKDSRRRREISNVRVLFSQHLDDDIIKQQKKILTRLGVSVASSISDATHFITDAFVRTRNMLEAIAYGKPVVTHLWLESCVQARCFIDEKGYILRDAKKEKELGFSMPGRKVLITPNTKPGKEIIASLVKAVDGQPVERIGRSVLKDGKFPDDLLILSCDEDYAVCEPYLEKGAAVYSSELLLNGIVTQKLEYERHQLFVDNVKRTRSTIWMRKDGNHFLPVTKPK</sequence>
<reference evidence="6 7" key="1">
    <citation type="journal article" date="2018" name="PLoS Genet.">
        <title>Population sequencing reveals clonal diversity and ancestral inbreeding in the grapevine cultivar Chardonnay.</title>
        <authorList>
            <person name="Roach M.J."/>
            <person name="Johnson D.L."/>
            <person name="Bohlmann J."/>
            <person name="van Vuuren H.J."/>
            <person name="Jones S.J."/>
            <person name="Pretorius I.S."/>
            <person name="Schmidt S.A."/>
            <person name="Borneman A.R."/>
        </authorList>
    </citation>
    <scope>NUCLEOTIDE SEQUENCE [LARGE SCALE GENOMIC DNA]</scope>
    <source>
        <strain evidence="7">cv. Chardonnay</strain>
        <tissue evidence="6">Leaf</tissue>
    </source>
</reference>
<keyword evidence="3" id="KW-0539">Nucleus</keyword>
<dbReference type="PANTHER" id="PTHR23196:SF1">
    <property type="entry name" value="PAX-INTERACTING PROTEIN 1"/>
    <property type="match status" value="1"/>
</dbReference>
<dbReference type="SMART" id="SM00292">
    <property type="entry name" value="BRCT"/>
    <property type="match status" value="1"/>
</dbReference>